<dbReference type="InterPro" id="IPR000073">
    <property type="entry name" value="AB_hydrolase_1"/>
</dbReference>
<evidence type="ECO:0000256" key="4">
    <source>
        <dbReference type="SAM" id="MobiDB-lite"/>
    </source>
</evidence>
<dbReference type="InterPro" id="IPR000639">
    <property type="entry name" value="Epox_hydrolase-like"/>
</dbReference>
<dbReference type="PRINTS" id="PR00111">
    <property type="entry name" value="ABHYDROLASE"/>
</dbReference>
<keyword evidence="7" id="KW-1185">Reference proteome</keyword>
<reference evidence="6 7" key="1">
    <citation type="journal article" date="2020" name="Microorganisms">
        <title>Osmotic Adaptation and Compatible Solute Biosynthesis of Phototrophic Bacteria as Revealed from Genome Analyses.</title>
        <authorList>
            <person name="Imhoff J.F."/>
            <person name="Rahn T."/>
            <person name="Kunzel S."/>
            <person name="Keller A."/>
            <person name="Neulinger S.C."/>
        </authorList>
    </citation>
    <scope>NUCLEOTIDE SEQUENCE [LARGE SCALE GENOMIC DNA]</scope>
    <source>
        <strain evidence="6 7">DSM 15382</strain>
    </source>
</reference>
<gene>
    <name evidence="6" type="ORF">CKO45_01415</name>
</gene>
<evidence type="ECO:0000256" key="3">
    <source>
        <dbReference type="PROSITE-ProRule" id="PRU01091"/>
    </source>
</evidence>
<evidence type="ECO:0000256" key="2">
    <source>
        <dbReference type="ARBA" id="ARBA00023125"/>
    </source>
</evidence>
<dbReference type="InterPro" id="IPR051340">
    <property type="entry name" value="Haloalkane_dehalogenase"/>
</dbReference>
<evidence type="ECO:0000259" key="5">
    <source>
        <dbReference type="PROSITE" id="PS51755"/>
    </source>
</evidence>
<keyword evidence="2 3" id="KW-0238">DNA-binding</keyword>
<dbReference type="PRINTS" id="PR00412">
    <property type="entry name" value="EPOXHYDRLASE"/>
</dbReference>
<keyword evidence="1" id="KW-0378">Hydrolase</keyword>
<dbReference type="InterPro" id="IPR029058">
    <property type="entry name" value="AB_hydrolase_fold"/>
</dbReference>
<dbReference type="InterPro" id="IPR036388">
    <property type="entry name" value="WH-like_DNA-bd_sf"/>
</dbReference>
<dbReference type="SUPFAM" id="SSF53474">
    <property type="entry name" value="alpha/beta-Hydrolases"/>
    <property type="match status" value="1"/>
</dbReference>
<dbReference type="Gene3D" id="3.40.50.1820">
    <property type="entry name" value="alpha/beta hydrolase"/>
    <property type="match status" value="1"/>
</dbReference>
<feature type="DNA-binding region" description="OmpR/PhoB-type" evidence="3">
    <location>
        <begin position="35"/>
        <end position="133"/>
    </location>
</feature>
<dbReference type="Pfam" id="PF00486">
    <property type="entry name" value="Trans_reg_C"/>
    <property type="match status" value="1"/>
</dbReference>
<dbReference type="PANTHER" id="PTHR42977:SF3">
    <property type="entry name" value="AB HYDROLASE-1 DOMAIN-CONTAINING PROTEIN"/>
    <property type="match status" value="1"/>
</dbReference>
<evidence type="ECO:0000313" key="7">
    <source>
        <dbReference type="Proteomes" id="UP000697995"/>
    </source>
</evidence>
<dbReference type="InterPro" id="IPR001867">
    <property type="entry name" value="OmpR/PhoB-type_DNA-bd"/>
</dbReference>
<name>A0ABS1CR91_9PROT</name>
<dbReference type="InterPro" id="IPR016032">
    <property type="entry name" value="Sig_transdc_resp-reg_C-effctor"/>
</dbReference>
<feature type="domain" description="OmpR/PhoB-type" evidence="5">
    <location>
        <begin position="35"/>
        <end position="133"/>
    </location>
</feature>
<dbReference type="Pfam" id="PF00561">
    <property type="entry name" value="Abhydrolase_1"/>
    <property type="match status" value="1"/>
</dbReference>
<dbReference type="EMBL" id="NRSG01000005">
    <property type="protein sequence ID" value="MBK1656883.1"/>
    <property type="molecule type" value="Genomic_DNA"/>
</dbReference>
<feature type="region of interest" description="Disordered" evidence="4">
    <location>
        <begin position="151"/>
        <end position="196"/>
    </location>
</feature>
<dbReference type="PANTHER" id="PTHR42977">
    <property type="entry name" value="HYDROLASE-RELATED"/>
    <property type="match status" value="1"/>
</dbReference>
<accession>A0ABS1CR91</accession>
<organism evidence="6 7">
    <name type="scientific">Paracraurococcus ruber</name>
    <dbReference type="NCBI Taxonomy" id="77675"/>
    <lineage>
        <taxon>Bacteria</taxon>
        <taxon>Pseudomonadati</taxon>
        <taxon>Pseudomonadota</taxon>
        <taxon>Alphaproteobacteria</taxon>
        <taxon>Acetobacterales</taxon>
        <taxon>Roseomonadaceae</taxon>
        <taxon>Paracraurococcus</taxon>
    </lineage>
</organism>
<dbReference type="SMART" id="SM00862">
    <property type="entry name" value="Trans_reg_C"/>
    <property type="match status" value="1"/>
</dbReference>
<protein>
    <recommendedName>
        <fullName evidence="5">OmpR/PhoB-type domain-containing protein</fullName>
    </recommendedName>
</protein>
<dbReference type="Gene3D" id="1.10.10.10">
    <property type="entry name" value="Winged helix-like DNA-binding domain superfamily/Winged helix DNA-binding domain"/>
    <property type="match status" value="1"/>
</dbReference>
<dbReference type="CDD" id="cd00383">
    <property type="entry name" value="trans_reg_C"/>
    <property type="match status" value="1"/>
</dbReference>
<sequence length="575" mass="63554">MAECLSWRCSHCGGRSAMAQTTRHPAAVPPHTTGLREFVFGPFRLNLTERSLRRHGIPVPLGARAYDLLVILVQRAGQVVRHDELIAHVWADVSVSPGTPRVHLSALRKSLGCRPDRVQYIINVPGRGYCFVAPVVMAGAPEQHHAAVGETGAIPRDPTSPVTGEAVPGQTSTGRPGRGAAAGLHKARQTSLGSALEPTDAEQFLAKPNTAHGQAAGRLSQRQGLVTETGRRGERGTSNQRIIHDGDNPEMVRRRQAISAAIALLTSVAADANLTTVRAEAPLQSSRTVTHHRTTTVDGIEMFYREAGPADGPVVLLLHGFPTSSHMFRNLIPLLADRWRVIAPDYPGFGQSAMPDRASFAYTFDRYGELVGTLLDQLGVRRYAMYVMDYGAPVGWRLALGRPDSVTGLIVQNGNAYEEGLQAFWDPIRAYWADNSPVRRDALRFLVAPETTRFQYTDGVRDISRIAPDNWVHDQALLDRPGNAEIQLDLFYDYRTNLPLYPRIQAWLRRERPPTLIVWGANDTIFPAEGAHPFMRDLPEAEMHLLDTGHFALEDKLDVMAPMIRDFLDRKSDPR</sequence>
<dbReference type="Proteomes" id="UP000697995">
    <property type="component" value="Unassembled WGS sequence"/>
</dbReference>
<comment type="caution">
    <text evidence="6">The sequence shown here is derived from an EMBL/GenBank/DDBJ whole genome shotgun (WGS) entry which is preliminary data.</text>
</comment>
<evidence type="ECO:0000313" key="6">
    <source>
        <dbReference type="EMBL" id="MBK1656883.1"/>
    </source>
</evidence>
<evidence type="ECO:0000256" key="1">
    <source>
        <dbReference type="ARBA" id="ARBA00022801"/>
    </source>
</evidence>
<dbReference type="SUPFAM" id="SSF46894">
    <property type="entry name" value="C-terminal effector domain of the bipartite response regulators"/>
    <property type="match status" value="1"/>
</dbReference>
<proteinExistence type="predicted"/>
<dbReference type="PROSITE" id="PS51755">
    <property type="entry name" value="OMPR_PHOB"/>
    <property type="match status" value="1"/>
</dbReference>